<evidence type="ECO:0000256" key="4">
    <source>
        <dbReference type="ARBA" id="ARBA00022968"/>
    </source>
</evidence>
<evidence type="ECO:0000313" key="11">
    <source>
        <dbReference type="Proteomes" id="UP000655225"/>
    </source>
</evidence>
<comment type="subcellular location">
    <subcellularLocation>
        <location evidence="1">Membrane</location>
        <topology evidence="1">Single-pass membrane protein</topology>
    </subcellularLocation>
</comment>
<reference evidence="10 11" key="1">
    <citation type="submission" date="2020-04" db="EMBL/GenBank/DDBJ databases">
        <title>Plant Genome Project.</title>
        <authorList>
            <person name="Zhang R.-G."/>
        </authorList>
    </citation>
    <scope>NUCLEOTIDE SEQUENCE [LARGE SCALE GENOMIC DNA]</scope>
    <source>
        <strain evidence="10">YNK0</strain>
        <tissue evidence="10">Leaf</tissue>
    </source>
</reference>
<evidence type="ECO:0000256" key="2">
    <source>
        <dbReference type="ARBA" id="ARBA00007727"/>
    </source>
</evidence>
<dbReference type="InterPro" id="IPR029962">
    <property type="entry name" value="TBL"/>
</dbReference>
<dbReference type="InterPro" id="IPR026057">
    <property type="entry name" value="TBL_C"/>
</dbReference>
<dbReference type="GO" id="GO:0016020">
    <property type="term" value="C:membrane"/>
    <property type="evidence" value="ECO:0007669"/>
    <property type="project" value="UniProtKB-SubCell"/>
</dbReference>
<evidence type="ECO:0000313" key="10">
    <source>
        <dbReference type="EMBL" id="KAF8396953.1"/>
    </source>
</evidence>
<keyword evidence="3 7" id="KW-0812">Transmembrane</keyword>
<evidence type="ECO:0000259" key="8">
    <source>
        <dbReference type="Pfam" id="PF13839"/>
    </source>
</evidence>
<evidence type="ECO:0000256" key="6">
    <source>
        <dbReference type="ARBA" id="ARBA00023136"/>
    </source>
</evidence>
<dbReference type="GO" id="GO:0016413">
    <property type="term" value="F:O-acetyltransferase activity"/>
    <property type="evidence" value="ECO:0007669"/>
    <property type="project" value="InterPro"/>
</dbReference>
<comment type="similarity">
    <text evidence="2">Belongs to the PC-esterase family. TBL subfamily.</text>
</comment>
<accession>A0A834Z2H4</accession>
<protein>
    <recommendedName>
        <fullName evidence="12">Trichome birefringence-like N-terminal domain-containing protein</fullName>
    </recommendedName>
</protein>
<evidence type="ECO:0000256" key="7">
    <source>
        <dbReference type="SAM" id="Phobius"/>
    </source>
</evidence>
<dbReference type="InterPro" id="IPR025846">
    <property type="entry name" value="TBL_N"/>
</dbReference>
<feature type="domain" description="Trichome birefringence-like C-terminal" evidence="8">
    <location>
        <begin position="170"/>
        <end position="367"/>
    </location>
</feature>
<gene>
    <name evidence="10" type="ORF">HHK36_018589</name>
</gene>
<dbReference type="OMA" id="REMNNHV"/>
<name>A0A834Z2H4_TETSI</name>
<feature type="domain" description="Trichome birefringence-like C-terminal" evidence="8">
    <location>
        <begin position="110"/>
        <end position="168"/>
    </location>
</feature>
<evidence type="ECO:0000256" key="3">
    <source>
        <dbReference type="ARBA" id="ARBA00022692"/>
    </source>
</evidence>
<comment type="caution">
    <text evidence="10">The sequence shown here is derived from an EMBL/GenBank/DDBJ whole genome shotgun (WGS) entry which is preliminary data.</text>
</comment>
<evidence type="ECO:0000256" key="5">
    <source>
        <dbReference type="ARBA" id="ARBA00022989"/>
    </source>
</evidence>
<dbReference type="GO" id="GO:0005794">
    <property type="term" value="C:Golgi apparatus"/>
    <property type="evidence" value="ECO:0007669"/>
    <property type="project" value="TreeGrafter"/>
</dbReference>
<keyword evidence="5 7" id="KW-1133">Transmembrane helix</keyword>
<evidence type="ECO:0000256" key="1">
    <source>
        <dbReference type="ARBA" id="ARBA00004167"/>
    </source>
</evidence>
<dbReference type="PANTHER" id="PTHR32285:SF14">
    <property type="entry name" value="PROTEIN PMR5"/>
    <property type="match status" value="1"/>
</dbReference>
<dbReference type="OrthoDB" id="1839666at2759"/>
<dbReference type="Pfam" id="PF13839">
    <property type="entry name" value="PC-Esterase"/>
    <property type="match status" value="2"/>
</dbReference>
<dbReference type="Proteomes" id="UP000655225">
    <property type="component" value="Unassembled WGS sequence"/>
</dbReference>
<keyword evidence="4" id="KW-0735">Signal-anchor</keyword>
<dbReference type="PANTHER" id="PTHR32285">
    <property type="entry name" value="PROTEIN TRICHOME BIREFRINGENCE-LIKE 9-RELATED"/>
    <property type="match status" value="1"/>
</dbReference>
<keyword evidence="6 7" id="KW-0472">Membrane</keyword>
<keyword evidence="11" id="KW-1185">Reference proteome</keyword>
<dbReference type="Pfam" id="PF14416">
    <property type="entry name" value="PMR5N"/>
    <property type="match status" value="1"/>
</dbReference>
<dbReference type="EMBL" id="JABCRI010000012">
    <property type="protein sequence ID" value="KAF8396953.1"/>
    <property type="molecule type" value="Genomic_DNA"/>
</dbReference>
<dbReference type="AlphaFoldDB" id="A0A834Z2H4"/>
<feature type="transmembrane region" description="Helical" evidence="7">
    <location>
        <begin position="12"/>
        <end position="38"/>
    </location>
</feature>
<proteinExistence type="inferred from homology"/>
<feature type="domain" description="Trichome birefringence-like N-terminal" evidence="9">
    <location>
        <begin position="57"/>
        <end position="109"/>
    </location>
</feature>
<organism evidence="10 11">
    <name type="scientific">Tetracentron sinense</name>
    <name type="common">Spur-leaf</name>
    <dbReference type="NCBI Taxonomy" id="13715"/>
    <lineage>
        <taxon>Eukaryota</taxon>
        <taxon>Viridiplantae</taxon>
        <taxon>Streptophyta</taxon>
        <taxon>Embryophyta</taxon>
        <taxon>Tracheophyta</taxon>
        <taxon>Spermatophyta</taxon>
        <taxon>Magnoliopsida</taxon>
        <taxon>Trochodendrales</taxon>
        <taxon>Trochodendraceae</taxon>
        <taxon>Tetracentron</taxon>
    </lineage>
</organism>
<evidence type="ECO:0008006" key="12">
    <source>
        <dbReference type="Google" id="ProtNLM"/>
    </source>
</evidence>
<sequence>MALLCVSSPFYVVWSCFSILYLILVQSHTASSAILISLKNHHKDHKRMPILKSNQTSCNMFLGSWVRDDTYPIYHSSDCPVVDPGFNCQLYGRPDSDYQRYRWRPSGCELPRFSGLDFLLKMKGKTILFVGDSLGRNQWESLICMISAAVPLSATQIMRGEPLSTFKFLGKRVLRLEDISGNGNAWRGVDVLSFNSGHWWSHTESLKGWDYMESGGSFYQDMDRLVAFQRGMSTWAKWVDSNVDRSKTRVFFQAISPTHDKVSPAEWSSAASVSKNCFGETAPLSGVTYPGAYPDQMGVVESVLRGMSTPAYLLDITGLSELRKDGHPSIYSGNLSPEQRANPARSADCSHWCLPGLPDTWNQLFYTALFF</sequence>
<evidence type="ECO:0000259" key="9">
    <source>
        <dbReference type="Pfam" id="PF14416"/>
    </source>
</evidence>